<dbReference type="PANTHER" id="PTHR43616">
    <property type="entry name" value="GLYCEROL DEHYDROGENASE"/>
    <property type="match status" value="1"/>
</dbReference>
<dbReference type="Pfam" id="PF00465">
    <property type="entry name" value="Fe-ADH"/>
    <property type="match status" value="1"/>
</dbReference>
<feature type="binding site" evidence="5">
    <location>
        <position position="114"/>
    </location>
    <ligand>
        <name>NAD(+)</name>
        <dbReference type="ChEBI" id="CHEBI:57540"/>
    </ligand>
</feature>
<dbReference type="PROSITE" id="PS00913">
    <property type="entry name" value="ADH_IRON_1"/>
    <property type="match status" value="1"/>
</dbReference>
<dbReference type="GO" id="GO:0016614">
    <property type="term" value="F:oxidoreductase activity, acting on CH-OH group of donors"/>
    <property type="evidence" value="ECO:0007669"/>
    <property type="project" value="InterPro"/>
</dbReference>
<dbReference type="PANTHER" id="PTHR43616:SF3">
    <property type="entry name" value="HYDROXYCARBOXYLATE DEHYDROGENASE A"/>
    <property type="match status" value="1"/>
</dbReference>
<keyword evidence="8" id="KW-1185">Reference proteome</keyword>
<feature type="binding site" evidence="5">
    <location>
        <position position="108"/>
    </location>
    <ligand>
        <name>NAD(+)</name>
        <dbReference type="ChEBI" id="CHEBI:57540"/>
    </ligand>
</feature>
<comment type="similarity">
    <text evidence="1">Belongs to the iron-containing alcohol dehydrogenase family.</text>
</comment>
<gene>
    <name evidence="7" type="ORF">FD20_GL001196</name>
</gene>
<evidence type="ECO:0000313" key="8">
    <source>
        <dbReference type="Proteomes" id="UP000051155"/>
    </source>
</evidence>
<dbReference type="STRING" id="1423812.FD20_GL001196"/>
<dbReference type="InterPro" id="IPR018211">
    <property type="entry name" value="ADH_Fe_CS"/>
</dbReference>
<evidence type="ECO:0000256" key="1">
    <source>
        <dbReference type="ARBA" id="ARBA00007358"/>
    </source>
</evidence>
<comment type="caution">
    <text evidence="7">The sequence shown here is derived from an EMBL/GenBank/DDBJ whole genome shotgun (WGS) entry which is preliminary data.</text>
</comment>
<protein>
    <submittedName>
        <fullName evidence="7">Glycerol dehydrogenase</fullName>
    </submittedName>
</protein>
<proteinExistence type="inferred from homology"/>
<feature type="binding site" evidence="4">
    <location>
        <position position="256"/>
    </location>
    <ligand>
        <name>glycerol</name>
        <dbReference type="ChEBI" id="CHEBI:17754"/>
    </ligand>
</feature>
<reference evidence="7 8" key="1">
    <citation type="journal article" date="2015" name="Genome Announc.">
        <title>Expanding the biotechnology potential of lactobacilli through comparative genomics of 213 strains and associated genera.</title>
        <authorList>
            <person name="Sun Z."/>
            <person name="Harris H.M."/>
            <person name="McCann A."/>
            <person name="Guo C."/>
            <person name="Argimon S."/>
            <person name="Zhang W."/>
            <person name="Yang X."/>
            <person name="Jeffery I.B."/>
            <person name="Cooney J.C."/>
            <person name="Kagawa T.F."/>
            <person name="Liu W."/>
            <person name="Song Y."/>
            <person name="Salvetti E."/>
            <person name="Wrobel A."/>
            <person name="Rasinkangas P."/>
            <person name="Parkhill J."/>
            <person name="Rea M.C."/>
            <person name="O'Sullivan O."/>
            <person name="Ritari J."/>
            <person name="Douillard F.P."/>
            <person name="Paul Ross R."/>
            <person name="Yang R."/>
            <person name="Briner A.E."/>
            <person name="Felis G.E."/>
            <person name="de Vos W.M."/>
            <person name="Barrangou R."/>
            <person name="Klaenhammer T.R."/>
            <person name="Caufield P.W."/>
            <person name="Cui Y."/>
            <person name="Zhang H."/>
            <person name="O'Toole P.W."/>
        </authorList>
    </citation>
    <scope>NUCLEOTIDE SEQUENCE [LARGE SCALE GENOMIC DNA]</scope>
    <source>
        <strain evidence="7 8">DSM 19971</strain>
    </source>
</reference>
<dbReference type="PIRSF" id="PIRSF000112">
    <property type="entry name" value="Glycerol_dehydrogenase"/>
    <property type="match status" value="1"/>
</dbReference>
<keyword evidence="5" id="KW-0520">NAD</keyword>
<dbReference type="InterPro" id="IPR001670">
    <property type="entry name" value="ADH_Fe/GldA"/>
</dbReference>
<keyword evidence="3" id="KW-0560">Oxidoreductase</keyword>
<dbReference type="Gene3D" id="3.40.50.1970">
    <property type="match status" value="1"/>
</dbReference>
<dbReference type="PATRIC" id="fig|1423812.3.peg.1278"/>
<dbReference type="CDD" id="cd08172">
    <property type="entry name" value="GlyDH-like"/>
    <property type="match status" value="1"/>
</dbReference>
<evidence type="ECO:0000256" key="2">
    <source>
        <dbReference type="ARBA" id="ARBA00022723"/>
    </source>
</evidence>
<dbReference type="GO" id="GO:0046872">
    <property type="term" value="F:metal ion binding"/>
    <property type="evidence" value="ECO:0007669"/>
    <property type="project" value="UniProtKB-KW"/>
</dbReference>
<accession>A0A0R1PVH7</accession>
<feature type="binding site" evidence="5">
    <location>
        <begin position="77"/>
        <end position="81"/>
    </location>
    <ligand>
        <name>NAD(+)</name>
        <dbReference type="ChEBI" id="CHEBI:57540"/>
    </ligand>
</feature>
<dbReference type="Proteomes" id="UP000051155">
    <property type="component" value="Unassembled WGS sequence"/>
</dbReference>
<evidence type="ECO:0000256" key="5">
    <source>
        <dbReference type="PIRSR" id="PIRSR000112-3"/>
    </source>
</evidence>
<feature type="binding site" evidence="4">
    <location>
        <position position="239"/>
    </location>
    <ligand>
        <name>glycerol</name>
        <dbReference type="ChEBI" id="CHEBI:17754"/>
    </ligand>
</feature>
<keyword evidence="2 4" id="KW-0479">Metal-binding</keyword>
<dbReference type="EMBL" id="AZEG01000025">
    <property type="protein sequence ID" value="KRL36567.1"/>
    <property type="molecule type" value="Genomic_DNA"/>
</dbReference>
<name>A0A0R1PVH7_9LACO</name>
<evidence type="ECO:0000256" key="4">
    <source>
        <dbReference type="PIRSR" id="PIRSR000112-1"/>
    </source>
</evidence>
<feature type="binding site" evidence="5">
    <location>
        <position position="110"/>
    </location>
    <ligand>
        <name>NAD(+)</name>
        <dbReference type="ChEBI" id="CHEBI:57540"/>
    </ligand>
</feature>
<feature type="binding site" evidence="5">
    <location>
        <begin position="99"/>
        <end position="102"/>
    </location>
    <ligand>
        <name>NAD(+)</name>
        <dbReference type="ChEBI" id="CHEBI:57540"/>
    </ligand>
</feature>
<sequence>MYEYLNVYFQKNNIAKALFLHGEKALHAARPYLPKSFSNTQIEYRKFSGECSLSEINDVTKQIVSDKFQAIVGIGGGKVLDTVKSVAATLQIPVILLPTLVSNCAPWSSLSVHYQDDGTFSDFKTYAHSVDLLLLEEDVLFNSPVNYFVAGLADTLAKYYESELMLTKDFTSGKVALEHAAYFAQECQQIILNEGEQAITDMLRHTKTKRWLEAAETIIVTGGLVGGFSAQYGRATGAHSIHDALTQFPETHAILHGVKVGYGVLVQLALEKKLEEAQKIWLWLRSLELPTNLAALGLKDEPEVKEKIAVAAISEDKSIHLLPINITEKAIFDAITDIEELNKKLLREEEKNGISRTSQVSAREQSI</sequence>
<comment type="cofactor">
    <cofactor evidence="4">
        <name>Zn(2+)</name>
        <dbReference type="ChEBI" id="CHEBI:29105"/>
    </cofactor>
    <text evidence="4">Binds 1 zinc ion per subunit.</text>
</comment>
<dbReference type="Gene3D" id="1.20.1090.10">
    <property type="entry name" value="Dehydroquinate synthase-like - alpha domain"/>
    <property type="match status" value="1"/>
</dbReference>
<dbReference type="InterPro" id="IPR016205">
    <property type="entry name" value="Glycerol_DH"/>
</dbReference>
<keyword evidence="4" id="KW-0862">Zinc</keyword>
<evidence type="ECO:0000256" key="3">
    <source>
        <dbReference type="ARBA" id="ARBA00023002"/>
    </source>
</evidence>
<feature type="binding site" evidence="4">
    <location>
        <position position="154"/>
    </location>
    <ligand>
        <name>glycerol</name>
        <dbReference type="ChEBI" id="CHEBI:17754"/>
    </ligand>
</feature>
<dbReference type="SUPFAM" id="SSF56796">
    <property type="entry name" value="Dehydroquinate synthase-like"/>
    <property type="match status" value="1"/>
</dbReference>
<dbReference type="AlphaFoldDB" id="A0A0R1PVH7"/>
<feature type="domain" description="Alcohol dehydrogenase iron-type/glycerol dehydrogenase GldA" evidence="6">
    <location>
        <begin position="5"/>
        <end position="118"/>
    </location>
</feature>
<evidence type="ECO:0000313" key="7">
    <source>
        <dbReference type="EMBL" id="KRL36567.1"/>
    </source>
</evidence>
<organism evidence="7 8">
    <name type="scientific">Liquorilactobacillus uvarum DSM 19971</name>
    <dbReference type="NCBI Taxonomy" id="1423812"/>
    <lineage>
        <taxon>Bacteria</taxon>
        <taxon>Bacillati</taxon>
        <taxon>Bacillota</taxon>
        <taxon>Bacilli</taxon>
        <taxon>Lactobacillales</taxon>
        <taxon>Lactobacillaceae</taxon>
        <taxon>Liquorilactobacillus</taxon>
    </lineage>
</organism>
<evidence type="ECO:0000259" key="6">
    <source>
        <dbReference type="Pfam" id="PF00465"/>
    </source>
</evidence>